<accession>A0A0D1L8Z8</accession>
<sequence>MRVEYIVVLIAVIVIVDIAILVALLRKQRARKAASGTTTVPTELGATADVPKKSPAPVLAKAFLSVGLSLAIAAGICAGFVAQSNSSDRHADGTVVELVPSGGGSSPRYRARVEFATSTGTHIRFLSSISSNPPPATVGEHVDVRYHPDDPHDATIDTYWQVWFLPTLLAIISAPFLLVGAGFGIASRAGRKRGPEIL</sequence>
<dbReference type="PATRIC" id="fig|280871.6.peg.4740"/>
<keyword evidence="1" id="KW-1133">Transmembrane helix</keyword>
<proteinExistence type="predicted"/>
<dbReference type="Proteomes" id="UP000032221">
    <property type="component" value="Unassembled WGS sequence"/>
</dbReference>
<keyword evidence="1" id="KW-0472">Membrane</keyword>
<keyword evidence="4" id="KW-1185">Reference proteome</keyword>
<keyword evidence="1" id="KW-0812">Transmembrane</keyword>
<dbReference type="AlphaFoldDB" id="A0A0D1L8Z8"/>
<evidence type="ECO:0000259" key="2">
    <source>
        <dbReference type="Pfam" id="PF12158"/>
    </source>
</evidence>
<name>A0A0D1L8Z8_9MYCO</name>
<dbReference type="EMBL" id="JXST01000038">
    <property type="protein sequence ID" value="KIU14717.1"/>
    <property type="molecule type" value="Genomic_DNA"/>
</dbReference>
<feature type="transmembrane region" description="Helical" evidence="1">
    <location>
        <begin position="62"/>
        <end position="82"/>
    </location>
</feature>
<comment type="caution">
    <text evidence="3">The sequence shown here is derived from an EMBL/GenBank/DDBJ whole genome shotgun (WGS) entry which is preliminary data.</text>
</comment>
<protein>
    <recommendedName>
        <fullName evidence="2">DUF3592 domain-containing protein</fullName>
    </recommendedName>
</protein>
<dbReference type="STRING" id="280871.TL10_22895"/>
<evidence type="ECO:0000313" key="3">
    <source>
        <dbReference type="EMBL" id="KIU14717.1"/>
    </source>
</evidence>
<evidence type="ECO:0000256" key="1">
    <source>
        <dbReference type="SAM" id="Phobius"/>
    </source>
</evidence>
<evidence type="ECO:0000313" key="4">
    <source>
        <dbReference type="Proteomes" id="UP000032221"/>
    </source>
</evidence>
<dbReference type="RefSeq" id="WP_043987483.1">
    <property type="nucleotide sequence ID" value="NZ_BAAARC010000008.1"/>
</dbReference>
<feature type="domain" description="DUF3592" evidence="2">
    <location>
        <begin position="92"/>
        <end position="159"/>
    </location>
</feature>
<dbReference type="OrthoDB" id="4550240at2"/>
<gene>
    <name evidence="3" type="ORF">TL10_22895</name>
</gene>
<feature type="transmembrane region" description="Helical" evidence="1">
    <location>
        <begin position="6"/>
        <end position="25"/>
    </location>
</feature>
<feature type="transmembrane region" description="Helical" evidence="1">
    <location>
        <begin position="163"/>
        <end position="186"/>
    </location>
</feature>
<organism evidence="3 4">
    <name type="scientific">Mycolicibacterium llatzerense</name>
    <dbReference type="NCBI Taxonomy" id="280871"/>
    <lineage>
        <taxon>Bacteria</taxon>
        <taxon>Bacillati</taxon>
        <taxon>Actinomycetota</taxon>
        <taxon>Actinomycetes</taxon>
        <taxon>Mycobacteriales</taxon>
        <taxon>Mycobacteriaceae</taxon>
        <taxon>Mycolicibacterium</taxon>
    </lineage>
</organism>
<reference evidence="3 4" key="1">
    <citation type="submission" date="2015-01" db="EMBL/GenBank/DDBJ databases">
        <title>Genome sequence of Mycobacterium llatzerense and Mycobacterium immunogenum recovered from brain abscess.</title>
        <authorList>
            <person name="Greninger A.L."/>
            <person name="Langelier C."/>
            <person name="Cunningham G."/>
            <person name="Chiu C.Y."/>
            <person name="Miller S."/>
        </authorList>
    </citation>
    <scope>NUCLEOTIDE SEQUENCE [LARGE SCALE GENOMIC DNA]</scope>
    <source>
        <strain evidence="3 4">CLUC14</strain>
    </source>
</reference>
<dbReference type="Pfam" id="PF12158">
    <property type="entry name" value="DUF3592"/>
    <property type="match status" value="1"/>
</dbReference>
<dbReference type="InterPro" id="IPR021994">
    <property type="entry name" value="DUF3592"/>
</dbReference>